<sequence>MQVTPGSKAKVVGCAKDLNPFSVRLLRYTSHPSDSRARCGLPYPRFGPLPIRPRRENADRPCHDHGAGFSLGGCPSATGGVRMPIDIRPVPVPEALGTPAAREFESSAELGSRLERANWGHEDFAYSAAELLAAQRNDRHRGHAWIGAWDGDAMIGRAGLEWERDAGATTVELTLGVLPRHRRRGVGSRLLAAAEDSARDLGRSTIVAYSDHADAGSAPAEGPVLHAPDGDAALPASVPAAGFAAAHGYDLAQLERISSLTVGGRADEFRSALDARTAQANAIGYRLELWTDRTPARLVDAYAAARGRMALAVPAGGITIDEEHWDAARVREREEESLDGGRTLLVAAALAADGAVAGYTELELPLGREFAFQSDTLVVVAHRGHGLGMLTKLANLARLTEVAPERTEVYTWNADENEHMLAINVALGFRRCGLEAVWQRR</sequence>
<evidence type="ECO:0000313" key="5">
    <source>
        <dbReference type="Proteomes" id="UP000293865"/>
    </source>
</evidence>
<reference evidence="4 5" key="1">
    <citation type="submission" date="2019-01" db="EMBL/GenBank/DDBJ databases">
        <title>Agromyces.</title>
        <authorList>
            <person name="Li J."/>
        </authorList>
    </citation>
    <scope>NUCLEOTIDE SEQUENCE [LARGE SCALE GENOMIC DNA]</scope>
    <source>
        <strain evidence="4 5">DSM 15934</strain>
    </source>
</reference>
<name>A0A4Q2KPM3_9MICO</name>
<dbReference type="SUPFAM" id="SSF55729">
    <property type="entry name" value="Acyl-CoA N-acyltransferases (Nat)"/>
    <property type="match status" value="2"/>
</dbReference>
<evidence type="ECO:0000259" key="3">
    <source>
        <dbReference type="PROSITE" id="PS51186"/>
    </source>
</evidence>
<organism evidence="4 5">
    <name type="scientific">Agromyces albus</name>
    <dbReference type="NCBI Taxonomy" id="205332"/>
    <lineage>
        <taxon>Bacteria</taxon>
        <taxon>Bacillati</taxon>
        <taxon>Actinomycetota</taxon>
        <taxon>Actinomycetes</taxon>
        <taxon>Micrococcales</taxon>
        <taxon>Microbacteriaceae</taxon>
        <taxon>Agromyces</taxon>
    </lineage>
</organism>
<accession>A0A4Q2KPM3</accession>
<dbReference type="InterPro" id="IPR016181">
    <property type="entry name" value="Acyl_CoA_acyltransferase"/>
</dbReference>
<dbReference type="OrthoDB" id="4119890at2"/>
<dbReference type="AlphaFoldDB" id="A0A4Q2KPM3"/>
<dbReference type="PROSITE" id="PS51186">
    <property type="entry name" value="GNAT"/>
    <property type="match status" value="1"/>
</dbReference>
<dbReference type="InterPro" id="IPR000182">
    <property type="entry name" value="GNAT_dom"/>
</dbReference>
<dbReference type="Pfam" id="PF00583">
    <property type="entry name" value="Acetyltransf_1"/>
    <property type="match status" value="1"/>
</dbReference>
<dbReference type="GO" id="GO:0016747">
    <property type="term" value="F:acyltransferase activity, transferring groups other than amino-acyl groups"/>
    <property type="evidence" value="ECO:0007669"/>
    <property type="project" value="InterPro"/>
</dbReference>
<dbReference type="PANTHER" id="PTHR43877">
    <property type="entry name" value="AMINOALKYLPHOSPHONATE N-ACETYLTRANSFERASE-RELATED-RELATED"/>
    <property type="match status" value="1"/>
</dbReference>
<keyword evidence="1 4" id="KW-0808">Transferase</keyword>
<gene>
    <name evidence="4" type="ORF">ESP51_18285</name>
</gene>
<dbReference type="InterPro" id="IPR050832">
    <property type="entry name" value="Bact_Acetyltransf"/>
</dbReference>
<keyword evidence="5" id="KW-1185">Reference proteome</keyword>
<evidence type="ECO:0000256" key="1">
    <source>
        <dbReference type="ARBA" id="ARBA00022679"/>
    </source>
</evidence>
<comment type="caution">
    <text evidence="4">The sequence shown here is derived from an EMBL/GenBank/DDBJ whole genome shotgun (WGS) entry which is preliminary data.</text>
</comment>
<feature type="domain" description="N-acetyltransferase" evidence="3">
    <location>
        <begin position="99"/>
        <end position="276"/>
    </location>
</feature>
<dbReference type="Gene3D" id="3.40.630.30">
    <property type="match status" value="1"/>
</dbReference>
<dbReference type="Proteomes" id="UP000293865">
    <property type="component" value="Unassembled WGS sequence"/>
</dbReference>
<dbReference type="EMBL" id="SDPN01000052">
    <property type="protein sequence ID" value="RXZ67338.1"/>
    <property type="molecule type" value="Genomic_DNA"/>
</dbReference>
<evidence type="ECO:0000256" key="2">
    <source>
        <dbReference type="ARBA" id="ARBA00023315"/>
    </source>
</evidence>
<proteinExistence type="predicted"/>
<protein>
    <submittedName>
        <fullName evidence="4">GNAT family N-acetyltransferase</fullName>
    </submittedName>
</protein>
<evidence type="ECO:0000313" key="4">
    <source>
        <dbReference type="EMBL" id="RXZ67338.1"/>
    </source>
</evidence>
<dbReference type="CDD" id="cd04301">
    <property type="entry name" value="NAT_SF"/>
    <property type="match status" value="1"/>
</dbReference>
<keyword evidence="2" id="KW-0012">Acyltransferase</keyword>